<feature type="compositionally biased region" description="Acidic residues" evidence="1">
    <location>
        <begin position="717"/>
        <end position="740"/>
    </location>
</feature>
<reference evidence="3 4" key="1">
    <citation type="submission" date="2020-03" db="EMBL/GenBank/DDBJ databases">
        <title>Draft Genome Sequence of Cudoniella acicularis.</title>
        <authorList>
            <person name="Buettner E."/>
            <person name="Kellner H."/>
        </authorList>
    </citation>
    <scope>NUCLEOTIDE SEQUENCE [LARGE SCALE GENOMIC DNA]</scope>
    <source>
        <strain evidence="3 4">DSM 108380</strain>
    </source>
</reference>
<evidence type="ECO:0000313" key="4">
    <source>
        <dbReference type="Proteomes" id="UP000566819"/>
    </source>
</evidence>
<feature type="region of interest" description="Disordered" evidence="1">
    <location>
        <begin position="326"/>
        <end position="410"/>
    </location>
</feature>
<comment type="caution">
    <text evidence="3">The sequence shown here is derived from an EMBL/GenBank/DDBJ whole genome shotgun (WGS) entry which is preliminary data.</text>
</comment>
<evidence type="ECO:0000313" key="3">
    <source>
        <dbReference type="EMBL" id="KAF4635309.1"/>
    </source>
</evidence>
<dbReference type="InterPro" id="IPR013087">
    <property type="entry name" value="Znf_C2H2_type"/>
</dbReference>
<dbReference type="AlphaFoldDB" id="A0A8H4W915"/>
<feature type="region of interest" description="Disordered" evidence="1">
    <location>
        <begin position="26"/>
        <end position="65"/>
    </location>
</feature>
<feature type="region of interest" description="Disordered" evidence="1">
    <location>
        <begin position="667"/>
        <end position="740"/>
    </location>
</feature>
<sequence length="740" mass="81458">MPEQINLCTPECSDSEELSAPQRLSAIDLESLESPDRPRQIASRESQIPSTAHHEQGHPRPIAPRDLQRLSTSTVYQGADSLHSILLRYFQRRSDVHQLAHLQPAAPKDPQRPSALQQGTAHIQSFTLREPQRLSTLQHEPAQVVWSTVPRESVSAGWVAAQTEAINYAYSGNRNPPPAPYQQDNRGMIAAGDRIIYTRLPVARPTFQLGYNVVHDPSYAHWIQAPAPRAAAPPLLYSRQTGAPIVSSAPVAQDDEPAPLATGLDAVATTPSVQRRHEDDMSLNGNNGLYRQNGQLGMDLPMGGDRQPHQVAQRQGTPREAQLLGDFNRQESKHDIVGGGSSESRNTFELTDNLKPSAPKASASRNSPFAAVVPTPSRDSNNGTTLLKTSREGTSSRSPAPDISDRAPPTQQFSELGLKMVARVEIPSANSTPKKRGRPFKTSQSPSPTKTHKKLGRPFKTPKAVAKAAAKAAGDFTSVSKKRRRPFKTPEDEFVEQEPKYIVFKCEWVGCPAELHNLETLKKHLCIVHGRGLKLGKIFCRWGKCGRVEVQHENRDGDGVNAIKGTEFETKALWWEHVDKDHLVPIAWYMGDGPFAKGPSLGKSACKSPTLGSASNAFQDGEKKRAPQPWLFDKEGRQVTPSVENQEIEYGDAGAFNKKRYKANIDKIYPPKRRASPRSNSQSAVDLKNKKPGVYVVIESHTPQAERKKLAEKFRDDDDTLSEGGNEDDGSSGTEDDIEA</sequence>
<feature type="region of interest" description="Disordered" evidence="1">
    <location>
        <begin position="427"/>
        <end position="491"/>
    </location>
</feature>
<feature type="compositionally biased region" description="Low complexity" evidence="1">
    <location>
        <begin position="463"/>
        <end position="473"/>
    </location>
</feature>
<feature type="domain" description="C2H2-type" evidence="2">
    <location>
        <begin position="506"/>
        <end position="529"/>
    </location>
</feature>
<accession>A0A8H4W915</accession>
<dbReference type="PROSITE" id="PS00028">
    <property type="entry name" value="ZINC_FINGER_C2H2_1"/>
    <property type="match status" value="1"/>
</dbReference>
<organism evidence="3 4">
    <name type="scientific">Cudoniella acicularis</name>
    <dbReference type="NCBI Taxonomy" id="354080"/>
    <lineage>
        <taxon>Eukaryota</taxon>
        <taxon>Fungi</taxon>
        <taxon>Dikarya</taxon>
        <taxon>Ascomycota</taxon>
        <taxon>Pezizomycotina</taxon>
        <taxon>Leotiomycetes</taxon>
        <taxon>Helotiales</taxon>
        <taxon>Tricladiaceae</taxon>
        <taxon>Cudoniella</taxon>
    </lineage>
</organism>
<protein>
    <recommendedName>
        <fullName evidence="2">C2H2-type domain-containing protein</fullName>
    </recommendedName>
</protein>
<dbReference type="Proteomes" id="UP000566819">
    <property type="component" value="Unassembled WGS sequence"/>
</dbReference>
<feature type="region of interest" description="Disordered" evidence="1">
    <location>
        <begin position="606"/>
        <end position="625"/>
    </location>
</feature>
<feature type="region of interest" description="Disordered" evidence="1">
    <location>
        <begin position="1"/>
        <end position="20"/>
    </location>
</feature>
<dbReference type="EMBL" id="JAAMPI010000127">
    <property type="protein sequence ID" value="KAF4635309.1"/>
    <property type="molecule type" value="Genomic_DNA"/>
</dbReference>
<proteinExistence type="predicted"/>
<feature type="compositionally biased region" description="Basic and acidic residues" evidence="1">
    <location>
        <begin position="704"/>
        <end position="716"/>
    </location>
</feature>
<name>A0A8H4W915_9HELO</name>
<gene>
    <name evidence="3" type="ORF">G7Y89_g2797</name>
</gene>
<evidence type="ECO:0000256" key="1">
    <source>
        <dbReference type="SAM" id="MobiDB-lite"/>
    </source>
</evidence>
<dbReference type="OrthoDB" id="5424797at2759"/>
<keyword evidence="4" id="KW-1185">Reference proteome</keyword>
<feature type="compositionally biased region" description="Polar residues" evidence="1">
    <location>
        <begin position="377"/>
        <end position="398"/>
    </location>
</feature>
<evidence type="ECO:0000259" key="2">
    <source>
        <dbReference type="PROSITE" id="PS00028"/>
    </source>
</evidence>